<reference evidence="4" key="1">
    <citation type="submission" date="2021-02" db="EMBL/GenBank/DDBJ databases">
        <authorList>
            <person name="Dougan E. K."/>
            <person name="Rhodes N."/>
            <person name="Thang M."/>
            <person name="Chan C."/>
        </authorList>
    </citation>
    <scope>NUCLEOTIDE SEQUENCE</scope>
</reference>
<dbReference type="SUPFAM" id="SSF55120">
    <property type="entry name" value="Pseudouridine synthase"/>
    <property type="match status" value="1"/>
</dbReference>
<gene>
    <name evidence="4" type="primary">rluB</name>
    <name evidence="4" type="ORF">SNAT2548_LOCUS26531</name>
</gene>
<name>A0A812SBP3_9DINO</name>
<evidence type="ECO:0000256" key="1">
    <source>
        <dbReference type="ARBA" id="ARBA00008348"/>
    </source>
</evidence>
<protein>
    <submittedName>
        <fullName evidence="4">RluB protein</fullName>
    </submittedName>
</protein>
<dbReference type="GO" id="GO:0003723">
    <property type="term" value="F:RNA binding"/>
    <property type="evidence" value="ECO:0007669"/>
    <property type="project" value="InterPro"/>
</dbReference>
<dbReference type="GO" id="GO:0006364">
    <property type="term" value="P:rRNA processing"/>
    <property type="evidence" value="ECO:0007669"/>
    <property type="project" value="UniProtKB-ARBA"/>
</dbReference>
<dbReference type="GO" id="GO:0001522">
    <property type="term" value="P:pseudouridine synthesis"/>
    <property type="evidence" value="ECO:0007669"/>
    <property type="project" value="InterPro"/>
</dbReference>
<dbReference type="InterPro" id="IPR020103">
    <property type="entry name" value="PsdUridine_synth_cat_dom_sf"/>
</dbReference>
<dbReference type="Proteomes" id="UP000604046">
    <property type="component" value="Unassembled WGS sequence"/>
</dbReference>
<evidence type="ECO:0000313" key="4">
    <source>
        <dbReference type="EMBL" id="CAE7472360.1"/>
    </source>
</evidence>
<dbReference type="GO" id="GO:0009982">
    <property type="term" value="F:pseudouridine synthase activity"/>
    <property type="evidence" value="ECO:0007669"/>
    <property type="project" value="InterPro"/>
</dbReference>
<organism evidence="4 5">
    <name type="scientific">Symbiodinium natans</name>
    <dbReference type="NCBI Taxonomy" id="878477"/>
    <lineage>
        <taxon>Eukaryota</taxon>
        <taxon>Sar</taxon>
        <taxon>Alveolata</taxon>
        <taxon>Dinophyceae</taxon>
        <taxon>Suessiales</taxon>
        <taxon>Symbiodiniaceae</taxon>
        <taxon>Symbiodinium</taxon>
    </lineage>
</organism>
<sequence length="348" mass="37674">MHPHGGIGAVAVVPMLRECMTPSASRLCWPSAAGRWNRWQPIRPIYVAFQAGGATACTALRSELPFASSVPLLRCVALACSCSVRAARRQVALGRVAIDGCRAQDEMELVENARVVTVLKSKRGTLQELEAPPRKEVYIKLYKQRGVVCSHKRELPEAQIVSDLYPFGAEDSHCIGRLDSRSEGLLLVTSDGFFTRSASMPETHVEKEYVALVGAMGAPGSLKDFEAPTEATLRQLRDGVDLEDGKGLASALEAEVLQCDEALGLARLRLVVDSGRYHLVRRMMAALGHGLSSSCMFNLHVHCTFTLCSMPSGGSVANCLLLSCSANSGRLQLQTAYPHTAGFSREFL</sequence>
<dbReference type="EMBL" id="CAJNDS010002434">
    <property type="protein sequence ID" value="CAE7472360.1"/>
    <property type="molecule type" value="Genomic_DNA"/>
</dbReference>
<dbReference type="PROSITE" id="PS01149">
    <property type="entry name" value="PSI_RSU"/>
    <property type="match status" value="1"/>
</dbReference>
<accession>A0A812SBP3</accession>
<comment type="caution">
    <text evidence="4">The sequence shown here is derived from an EMBL/GenBank/DDBJ whole genome shotgun (WGS) entry which is preliminary data.</text>
</comment>
<keyword evidence="5" id="KW-1185">Reference proteome</keyword>
<evidence type="ECO:0000313" key="5">
    <source>
        <dbReference type="Proteomes" id="UP000604046"/>
    </source>
</evidence>
<dbReference type="OrthoDB" id="440619at2759"/>
<dbReference type="Gene3D" id="3.30.2350.10">
    <property type="entry name" value="Pseudouridine synthase"/>
    <property type="match status" value="1"/>
</dbReference>
<proteinExistence type="inferred from homology"/>
<keyword evidence="2" id="KW-0413">Isomerase</keyword>
<dbReference type="InterPro" id="IPR018496">
    <property type="entry name" value="PsdUridine_synth_RsuA/RluB_CS"/>
</dbReference>
<dbReference type="PANTHER" id="PTHR47683">
    <property type="entry name" value="PSEUDOURIDINE SYNTHASE FAMILY PROTEIN-RELATED"/>
    <property type="match status" value="1"/>
</dbReference>
<feature type="domain" description="Pseudouridine synthase RsuA/RluA-like" evidence="3">
    <location>
        <begin position="138"/>
        <end position="286"/>
    </location>
</feature>
<evidence type="ECO:0000259" key="3">
    <source>
        <dbReference type="Pfam" id="PF00849"/>
    </source>
</evidence>
<dbReference type="InterPro" id="IPR050343">
    <property type="entry name" value="RsuA_PseudoU_synthase"/>
</dbReference>
<dbReference type="AlphaFoldDB" id="A0A812SBP3"/>
<dbReference type="InterPro" id="IPR006145">
    <property type="entry name" value="PsdUridine_synth_RsuA/RluA"/>
</dbReference>
<comment type="similarity">
    <text evidence="1">Belongs to the pseudouridine synthase RsuA family.</text>
</comment>
<dbReference type="PANTHER" id="PTHR47683:SF2">
    <property type="entry name" value="RNA-BINDING S4 DOMAIN-CONTAINING PROTEIN"/>
    <property type="match status" value="1"/>
</dbReference>
<evidence type="ECO:0000256" key="2">
    <source>
        <dbReference type="ARBA" id="ARBA00023235"/>
    </source>
</evidence>
<dbReference type="Pfam" id="PF00849">
    <property type="entry name" value="PseudoU_synth_2"/>
    <property type="match status" value="1"/>
</dbReference>